<dbReference type="SUPFAM" id="SSF51011">
    <property type="entry name" value="Glycosyl hydrolase domain"/>
    <property type="match status" value="1"/>
</dbReference>
<dbReference type="InterPro" id="IPR035992">
    <property type="entry name" value="Ricin_B-like_lectins"/>
</dbReference>
<name>A0ABN9WKU6_9DINO</name>
<feature type="domain" description="Ricin B lectin" evidence="3">
    <location>
        <begin position="366"/>
        <end position="490"/>
    </location>
</feature>
<dbReference type="InterPro" id="IPR000772">
    <property type="entry name" value="Ricin_B_lectin"/>
</dbReference>
<dbReference type="Pfam" id="PF00652">
    <property type="entry name" value="Ricin_B_lectin"/>
    <property type="match status" value="1"/>
</dbReference>
<dbReference type="Pfam" id="PF01055">
    <property type="entry name" value="Glyco_hydro_31_2nd"/>
    <property type="match status" value="1"/>
</dbReference>
<dbReference type="PROSITE" id="PS50231">
    <property type="entry name" value="RICIN_B_LECTIN"/>
    <property type="match status" value="1"/>
</dbReference>
<dbReference type="InterPro" id="IPR017853">
    <property type="entry name" value="GH"/>
</dbReference>
<dbReference type="SUPFAM" id="SSF50370">
    <property type="entry name" value="Ricin B-like lectins"/>
    <property type="match status" value="2"/>
</dbReference>
<evidence type="ECO:0000259" key="3">
    <source>
        <dbReference type="SMART" id="SM00458"/>
    </source>
</evidence>
<protein>
    <recommendedName>
        <fullName evidence="3">Ricin B lectin domain-containing protein</fullName>
    </recommendedName>
</protein>
<dbReference type="SMART" id="SM00458">
    <property type="entry name" value="RICIN"/>
    <property type="match status" value="1"/>
</dbReference>
<comment type="similarity">
    <text evidence="1 2">Belongs to the glycosyl hydrolase 31 family.</text>
</comment>
<dbReference type="Pfam" id="PF17137">
    <property type="entry name" value="DUF5110"/>
    <property type="match status" value="1"/>
</dbReference>
<dbReference type="InterPro" id="IPR013780">
    <property type="entry name" value="Glyco_hydro_b"/>
</dbReference>
<evidence type="ECO:0000313" key="5">
    <source>
        <dbReference type="Proteomes" id="UP001189429"/>
    </source>
</evidence>
<proteinExistence type="inferred from homology"/>
<dbReference type="Pfam" id="PF21365">
    <property type="entry name" value="Glyco_hydro_31_3rd"/>
    <property type="match status" value="1"/>
</dbReference>
<dbReference type="InterPro" id="IPR033403">
    <property type="entry name" value="DUF5110"/>
</dbReference>
<accession>A0ABN9WKU6</accession>
<dbReference type="PANTHER" id="PTHR43863:SF2">
    <property type="entry name" value="MALTASE-GLUCOAMYLASE"/>
    <property type="match status" value="1"/>
</dbReference>
<keyword evidence="2" id="KW-0326">Glycosidase</keyword>
<evidence type="ECO:0000256" key="2">
    <source>
        <dbReference type="RuleBase" id="RU361185"/>
    </source>
</evidence>
<keyword evidence="2" id="KW-0378">Hydrolase</keyword>
<keyword evidence="5" id="KW-1185">Reference proteome</keyword>
<dbReference type="Gene3D" id="2.80.10.50">
    <property type="match status" value="1"/>
</dbReference>
<dbReference type="InterPro" id="IPR048395">
    <property type="entry name" value="Glyco_hydro_31_C"/>
</dbReference>
<dbReference type="InterPro" id="IPR051816">
    <property type="entry name" value="Glycosyl_Hydrolase_31"/>
</dbReference>
<comment type="caution">
    <text evidence="4">The sequence shown here is derived from an EMBL/GenBank/DDBJ whole genome shotgun (WGS) entry which is preliminary data.</text>
</comment>
<dbReference type="SUPFAM" id="SSF51445">
    <property type="entry name" value="(Trans)glycosidases"/>
    <property type="match status" value="1"/>
</dbReference>
<dbReference type="Gene3D" id="3.20.20.80">
    <property type="entry name" value="Glycosidases"/>
    <property type="match status" value="1"/>
</dbReference>
<organism evidence="4 5">
    <name type="scientific">Prorocentrum cordatum</name>
    <dbReference type="NCBI Taxonomy" id="2364126"/>
    <lineage>
        <taxon>Eukaryota</taxon>
        <taxon>Sar</taxon>
        <taxon>Alveolata</taxon>
        <taxon>Dinophyceae</taxon>
        <taxon>Prorocentrales</taxon>
        <taxon>Prorocentraceae</taxon>
        <taxon>Prorocentrum</taxon>
    </lineage>
</organism>
<dbReference type="CDD" id="cd00161">
    <property type="entry name" value="beta-trefoil_Ricin-like"/>
    <property type="match status" value="1"/>
</dbReference>
<dbReference type="InterPro" id="IPR000322">
    <property type="entry name" value="Glyco_hydro_31_TIM"/>
</dbReference>
<reference evidence="4" key="1">
    <citation type="submission" date="2023-10" db="EMBL/GenBank/DDBJ databases">
        <authorList>
            <person name="Chen Y."/>
            <person name="Shah S."/>
            <person name="Dougan E. K."/>
            <person name="Thang M."/>
            <person name="Chan C."/>
        </authorList>
    </citation>
    <scope>NUCLEOTIDE SEQUENCE [LARGE SCALE GENOMIC DNA]</scope>
</reference>
<dbReference type="EMBL" id="CAUYUJ010018694">
    <property type="protein sequence ID" value="CAK0885625.1"/>
    <property type="molecule type" value="Genomic_DNA"/>
</dbReference>
<sequence>MRVGSGVRWRIWTCVGWAGTHRLAVMWTGDDSGSFDYIRWQIPTYVGTGFSAQAHVSGDIDGIFGGSPETYVRDLQFKCFMTSVMVMSGWAGNPDKQPWTWGEPYTSINRRYLKLKQALTPYFYSLSRIAHNTGLPPVRAMALEFPSDDSVMASHTGSSQQFMAGPSFLVAPVYRPLAEAAVREGIYLPAGDWVDYWSGSVLAGGRSLPAVPVALEDIPVFVRAGAIVPMWTSARGSSGQLALDIYPEGDSSFDLYEDDGVTRKAIDGRAFSWTRISCQAPPQALRRGGDIVVAVSASVGSFEGQPAARGYLLQAHMPKPPYSVLLWRDGKNYTLRAMSSSSALDFSESGWFFSQAVAGGIAYIKTPSLPTADPWSLQISTRSKYPHVFFRQCDGTSAQSFMFDPTSGYIKLNSDQSSCLTIGTDKDFQSGTPAVEMQPCSGQKWQLDLSTGNLHPASDLSKCIDVDAADHAAEIYQCGHLQGNQRFNFTYDGSGVGHHSGTFRRVDDGTCMTAVNNPAGGHGAGLAQGLPLWI</sequence>
<gene>
    <name evidence="4" type="ORF">PCOR1329_LOCUS67187</name>
</gene>
<dbReference type="Gene3D" id="2.60.40.1180">
    <property type="entry name" value="Golgi alpha-mannosidase II"/>
    <property type="match status" value="2"/>
</dbReference>
<dbReference type="PANTHER" id="PTHR43863">
    <property type="entry name" value="HYDROLASE, PUTATIVE (AFU_ORTHOLOGUE AFUA_1G03140)-RELATED"/>
    <property type="match status" value="1"/>
</dbReference>
<dbReference type="Proteomes" id="UP001189429">
    <property type="component" value="Unassembled WGS sequence"/>
</dbReference>
<evidence type="ECO:0000256" key="1">
    <source>
        <dbReference type="ARBA" id="ARBA00007806"/>
    </source>
</evidence>
<evidence type="ECO:0000313" key="4">
    <source>
        <dbReference type="EMBL" id="CAK0885625.1"/>
    </source>
</evidence>